<organism evidence="2 3">
    <name type="scientific">Stieleria neptunia</name>
    <dbReference type="NCBI Taxonomy" id="2527979"/>
    <lineage>
        <taxon>Bacteria</taxon>
        <taxon>Pseudomonadati</taxon>
        <taxon>Planctomycetota</taxon>
        <taxon>Planctomycetia</taxon>
        <taxon>Pirellulales</taxon>
        <taxon>Pirellulaceae</taxon>
        <taxon>Stieleria</taxon>
    </lineage>
</organism>
<keyword evidence="1" id="KW-1133">Transmembrane helix</keyword>
<sequence length="185" mass="20501">MWTILAENPLLISIMIGIVVAGLFYGWLQTGNKHLGIATLAAALLIPAAFYAANAIVTDREKILEAIYATADAVEQNDHESAVIYIADRATRQRALNELPNYEFHRLAVRNIQIQFVTGSYPLEATVDLDASVTASMSSGTMRNVRVPRRVILTFQKQPDDSWLVTDYTHRPLTGGADNFTPNRI</sequence>
<keyword evidence="1" id="KW-0472">Membrane</keyword>
<accession>A0A518HVH5</accession>
<feature type="transmembrane region" description="Helical" evidence="1">
    <location>
        <begin position="34"/>
        <end position="53"/>
    </location>
</feature>
<name>A0A518HVH5_9BACT</name>
<gene>
    <name evidence="2" type="ORF">Enr13x_46340</name>
</gene>
<protein>
    <recommendedName>
        <fullName evidence="4">DUF4440 domain-containing protein</fullName>
    </recommendedName>
</protein>
<feature type="transmembrane region" description="Helical" evidence="1">
    <location>
        <begin position="9"/>
        <end position="28"/>
    </location>
</feature>
<dbReference type="AlphaFoldDB" id="A0A518HVH5"/>
<reference evidence="2 3" key="1">
    <citation type="submission" date="2019-03" db="EMBL/GenBank/DDBJ databases">
        <title>Deep-cultivation of Planctomycetes and their phenomic and genomic characterization uncovers novel biology.</title>
        <authorList>
            <person name="Wiegand S."/>
            <person name="Jogler M."/>
            <person name="Boedeker C."/>
            <person name="Pinto D."/>
            <person name="Vollmers J."/>
            <person name="Rivas-Marin E."/>
            <person name="Kohn T."/>
            <person name="Peeters S.H."/>
            <person name="Heuer A."/>
            <person name="Rast P."/>
            <person name="Oberbeckmann S."/>
            <person name="Bunk B."/>
            <person name="Jeske O."/>
            <person name="Meyerdierks A."/>
            <person name="Storesund J.E."/>
            <person name="Kallscheuer N."/>
            <person name="Luecker S."/>
            <person name="Lage O.M."/>
            <person name="Pohl T."/>
            <person name="Merkel B.J."/>
            <person name="Hornburger P."/>
            <person name="Mueller R.-W."/>
            <person name="Bruemmer F."/>
            <person name="Labrenz M."/>
            <person name="Spormann A.M."/>
            <person name="Op den Camp H."/>
            <person name="Overmann J."/>
            <person name="Amann R."/>
            <person name="Jetten M.S.M."/>
            <person name="Mascher T."/>
            <person name="Medema M.H."/>
            <person name="Devos D.P."/>
            <person name="Kaster A.-K."/>
            <person name="Ovreas L."/>
            <person name="Rohde M."/>
            <person name="Galperin M.Y."/>
            <person name="Jogler C."/>
        </authorList>
    </citation>
    <scope>NUCLEOTIDE SEQUENCE [LARGE SCALE GENOMIC DNA]</scope>
    <source>
        <strain evidence="2 3">Enr13</strain>
    </source>
</reference>
<evidence type="ECO:0000256" key="1">
    <source>
        <dbReference type="SAM" id="Phobius"/>
    </source>
</evidence>
<dbReference type="RefSeq" id="WP_145389047.1">
    <property type="nucleotide sequence ID" value="NZ_CP037423.1"/>
</dbReference>
<evidence type="ECO:0000313" key="3">
    <source>
        <dbReference type="Proteomes" id="UP000319004"/>
    </source>
</evidence>
<proteinExistence type="predicted"/>
<dbReference type="OrthoDB" id="281279at2"/>
<evidence type="ECO:0008006" key="4">
    <source>
        <dbReference type="Google" id="ProtNLM"/>
    </source>
</evidence>
<keyword evidence="1" id="KW-0812">Transmembrane</keyword>
<dbReference type="Proteomes" id="UP000319004">
    <property type="component" value="Chromosome"/>
</dbReference>
<dbReference type="EMBL" id="CP037423">
    <property type="protein sequence ID" value="QDV44764.1"/>
    <property type="molecule type" value="Genomic_DNA"/>
</dbReference>
<evidence type="ECO:0000313" key="2">
    <source>
        <dbReference type="EMBL" id="QDV44764.1"/>
    </source>
</evidence>
<dbReference type="KEGG" id="snep:Enr13x_46340"/>
<keyword evidence="3" id="KW-1185">Reference proteome</keyword>